<keyword evidence="2" id="KW-1185">Reference proteome</keyword>
<dbReference type="EMBL" id="JBBEGN010000007">
    <property type="protein sequence ID" value="MEJ2869381.1"/>
    <property type="molecule type" value="Genomic_DNA"/>
</dbReference>
<name>A0ABU8MQ49_9PSEU</name>
<dbReference type="GO" id="GO:0051213">
    <property type="term" value="F:dioxygenase activity"/>
    <property type="evidence" value="ECO:0007669"/>
    <property type="project" value="UniProtKB-KW"/>
</dbReference>
<reference evidence="1 2" key="1">
    <citation type="submission" date="2024-03" db="EMBL/GenBank/DDBJ databases">
        <title>Actinomycetospora sp. OC33-EN08, a novel actinomycete isolated from wild orchid (Aerides multiflora).</title>
        <authorList>
            <person name="Suriyachadkun C."/>
        </authorList>
    </citation>
    <scope>NUCLEOTIDE SEQUENCE [LARGE SCALE GENOMIC DNA]</scope>
    <source>
        <strain evidence="1 2">OC33-EN08</strain>
    </source>
</reference>
<organism evidence="1 2">
    <name type="scientific">Actinomycetospora aurantiaca</name>
    <dbReference type="NCBI Taxonomy" id="3129233"/>
    <lineage>
        <taxon>Bacteria</taxon>
        <taxon>Bacillati</taxon>
        <taxon>Actinomycetota</taxon>
        <taxon>Actinomycetes</taxon>
        <taxon>Pseudonocardiales</taxon>
        <taxon>Pseudonocardiaceae</taxon>
        <taxon>Actinomycetospora</taxon>
    </lineage>
</organism>
<keyword evidence="1" id="KW-0560">Oxidoreductase</keyword>
<evidence type="ECO:0000313" key="1">
    <source>
        <dbReference type="EMBL" id="MEJ2869381.1"/>
    </source>
</evidence>
<dbReference type="Gene3D" id="2.60.120.620">
    <property type="entry name" value="q2cbj1_9rhob like domain"/>
    <property type="match status" value="1"/>
</dbReference>
<keyword evidence="1" id="KW-0223">Dioxygenase</keyword>
<proteinExistence type="predicted"/>
<accession>A0ABU8MQ49</accession>
<dbReference type="SUPFAM" id="SSF51197">
    <property type="entry name" value="Clavaminate synthase-like"/>
    <property type="match status" value="1"/>
</dbReference>
<gene>
    <name evidence="1" type="ORF">WCD74_16510</name>
</gene>
<dbReference type="Proteomes" id="UP001385809">
    <property type="component" value="Unassembled WGS sequence"/>
</dbReference>
<dbReference type="Pfam" id="PF05721">
    <property type="entry name" value="PhyH"/>
    <property type="match status" value="1"/>
</dbReference>
<protein>
    <submittedName>
        <fullName evidence="1">Phytanoyl-CoA dioxygenase family protein</fullName>
    </submittedName>
</protein>
<comment type="caution">
    <text evidence="1">The sequence shown here is derived from an EMBL/GenBank/DDBJ whole genome shotgun (WGS) entry which is preliminary data.</text>
</comment>
<dbReference type="RefSeq" id="WP_337695951.1">
    <property type="nucleotide sequence ID" value="NZ_JBBEGN010000007.1"/>
</dbReference>
<evidence type="ECO:0000313" key="2">
    <source>
        <dbReference type="Proteomes" id="UP001385809"/>
    </source>
</evidence>
<dbReference type="InterPro" id="IPR008775">
    <property type="entry name" value="Phytyl_CoA_dOase-like"/>
</dbReference>
<sequence length="253" mass="27021">MLTDADVQAFRDDGFVAVRGAFPRSVADACAEEIWAALPESPDDPSTWSVPVRRLHGFGTPPFATAARAPVLHEAFDQLVGSGRWVPRTGLGTIPVRFPSSEEPGDDGWHLEGSFAGPDGGPRVNLRSDGRALLMLFLFADVGPDDAPTRIRVGSHLDVPPFLAQAGNEGREWMAVCQDVVPASADRPVVTAHGEAGDVFLCHPFLVHAAQPHHGTRPRLMAQPPLEPTGPVDLDAPYPVAAAIRAGLCRIRT</sequence>